<proteinExistence type="predicted"/>
<feature type="signal peptide" evidence="1">
    <location>
        <begin position="1"/>
        <end position="22"/>
    </location>
</feature>
<evidence type="ECO:0000313" key="2">
    <source>
        <dbReference type="EMBL" id="AZZ38927.1"/>
    </source>
</evidence>
<evidence type="ECO:0000256" key="1">
    <source>
        <dbReference type="SAM" id="SignalP"/>
    </source>
</evidence>
<dbReference type="KEGG" id="aji:C0Z10_03245"/>
<reference evidence="3" key="1">
    <citation type="submission" date="2017-12" db="EMBL/GenBank/DDBJ databases">
        <title>Whole genome sequencing of Acidipropionibacterium jensenii strains JS279 and JS280.</title>
        <authorList>
            <person name="Deptula P."/>
            <person name="Laine P."/>
            <person name="Smolander O.-P."/>
            <person name="Paulin L."/>
            <person name="Auvinen P."/>
            <person name="Varmanen P."/>
        </authorList>
    </citation>
    <scope>NUCLEOTIDE SEQUENCE [LARGE SCALE GENOMIC DNA]</scope>
    <source>
        <strain evidence="3">JS280</strain>
    </source>
</reference>
<evidence type="ECO:0000313" key="3">
    <source>
        <dbReference type="Proteomes" id="UP000285875"/>
    </source>
</evidence>
<dbReference type="Proteomes" id="UP000285875">
    <property type="component" value="Chromosome"/>
</dbReference>
<name>A0A3T0RXL1_9ACTN</name>
<sequence length="241" mass="26787">MKKSALLAVAGIAAALVLPVVASAPRPEPALPDSRMPDHLMADNEMADDQMSDGQIPDHQMTDGGSTPLRTVDDVVDACRASGLQGWPLVDLATSLVHRMYTRYSCWHLWLSPARSLAAGQGCSTQYNLALAQILRRLGLSVHVVHASRVRMEHHPWFHTGHTWLQVVCEGRRLDVCASRPGNRAGEVAFVPITEVRPFRRLTHLDTTLALAPIVVAGWWRSRLQRRPVPRWMYRPFGQSA</sequence>
<keyword evidence="1" id="KW-0732">Signal</keyword>
<dbReference type="EMBL" id="CP025570">
    <property type="protein sequence ID" value="AZZ38927.1"/>
    <property type="molecule type" value="Genomic_DNA"/>
</dbReference>
<protein>
    <recommendedName>
        <fullName evidence="4">Transglutaminase-like domain-containing protein</fullName>
    </recommendedName>
</protein>
<organism evidence="2 3">
    <name type="scientific">Acidipropionibacterium jensenii</name>
    <dbReference type="NCBI Taxonomy" id="1749"/>
    <lineage>
        <taxon>Bacteria</taxon>
        <taxon>Bacillati</taxon>
        <taxon>Actinomycetota</taxon>
        <taxon>Actinomycetes</taxon>
        <taxon>Propionibacteriales</taxon>
        <taxon>Propionibacteriaceae</taxon>
        <taxon>Acidipropionibacterium</taxon>
    </lineage>
</organism>
<feature type="chain" id="PRO_5039025002" description="Transglutaminase-like domain-containing protein" evidence="1">
    <location>
        <begin position="23"/>
        <end position="241"/>
    </location>
</feature>
<accession>A0A3T0RXL1</accession>
<evidence type="ECO:0008006" key="4">
    <source>
        <dbReference type="Google" id="ProtNLM"/>
    </source>
</evidence>
<dbReference type="AlphaFoldDB" id="A0A3T0RXL1"/>
<gene>
    <name evidence="2" type="ORF">C0Z10_03245</name>
</gene>